<evidence type="ECO:0000313" key="2">
    <source>
        <dbReference type="EMBL" id="MFC7098650.1"/>
    </source>
</evidence>
<evidence type="ECO:0000313" key="3">
    <source>
        <dbReference type="Proteomes" id="UP001596388"/>
    </source>
</evidence>
<keyword evidence="1" id="KW-1133">Transmembrane helix</keyword>
<protein>
    <submittedName>
        <fullName evidence="2">Uncharacterized protein</fullName>
    </submittedName>
</protein>
<keyword evidence="3" id="KW-1185">Reference proteome</keyword>
<name>A0ABD5WYZ3_9EURY</name>
<accession>A0ABD5WYZ3</accession>
<dbReference type="EMBL" id="JBHTAG010000003">
    <property type="protein sequence ID" value="MFC7098650.1"/>
    <property type="molecule type" value="Genomic_DNA"/>
</dbReference>
<keyword evidence="1" id="KW-0812">Transmembrane</keyword>
<dbReference type="RefSeq" id="WP_276236809.1">
    <property type="nucleotide sequence ID" value="NZ_CP119989.1"/>
</dbReference>
<proteinExistence type="predicted"/>
<dbReference type="AlphaFoldDB" id="A0ABD5WYZ3"/>
<dbReference type="Proteomes" id="UP001596388">
    <property type="component" value="Unassembled WGS sequence"/>
</dbReference>
<reference evidence="2 3" key="1">
    <citation type="journal article" date="2019" name="Int. J. Syst. Evol. Microbiol.">
        <title>The Global Catalogue of Microorganisms (GCM) 10K type strain sequencing project: providing services to taxonomists for standard genome sequencing and annotation.</title>
        <authorList>
            <consortium name="The Broad Institute Genomics Platform"/>
            <consortium name="The Broad Institute Genome Sequencing Center for Infectious Disease"/>
            <person name="Wu L."/>
            <person name="Ma J."/>
        </authorList>
    </citation>
    <scope>NUCLEOTIDE SEQUENCE [LARGE SCALE GENOMIC DNA]</scope>
    <source>
        <strain evidence="2 3">DT55</strain>
    </source>
</reference>
<gene>
    <name evidence="2" type="ORF">ACFQKD_15190</name>
</gene>
<dbReference type="GeneID" id="79270417"/>
<comment type="caution">
    <text evidence="2">The sequence shown here is derived from an EMBL/GenBank/DDBJ whole genome shotgun (WGS) entry which is preliminary data.</text>
</comment>
<sequence>MTRRSADGTRLLSPERAALSLIQGGALAAFNVSGGNASTIAGWIAFYVLASYAVFTAFAAARSRLVG</sequence>
<keyword evidence="1" id="KW-0472">Membrane</keyword>
<evidence type="ECO:0000256" key="1">
    <source>
        <dbReference type="SAM" id="Phobius"/>
    </source>
</evidence>
<feature type="transmembrane region" description="Helical" evidence="1">
    <location>
        <begin position="40"/>
        <end position="61"/>
    </location>
</feature>
<organism evidence="2 3">
    <name type="scientific">Halobaculum marinum</name>
    <dbReference type="NCBI Taxonomy" id="3031996"/>
    <lineage>
        <taxon>Archaea</taxon>
        <taxon>Methanobacteriati</taxon>
        <taxon>Methanobacteriota</taxon>
        <taxon>Stenosarchaea group</taxon>
        <taxon>Halobacteria</taxon>
        <taxon>Halobacteriales</taxon>
        <taxon>Haloferacaceae</taxon>
        <taxon>Halobaculum</taxon>
    </lineage>
</organism>